<dbReference type="OrthoDB" id="9796962at2"/>
<dbReference type="RefSeq" id="WP_036556815.1">
    <property type="nucleotide sequence ID" value="NZ_JRNI01000001.1"/>
</dbReference>
<proteinExistence type="predicted"/>
<dbReference type="SUPFAM" id="SSF110087">
    <property type="entry name" value="DR1885-like metal-binding protein"/>
    <property type="match status" value="1"/>
</dbReference>
<protein>
    <recommendedName>
        <fullName evidence="4">Copper chaperone PCu(A)C</fullName>
    </recommendedName>
</protein>
<evidence type="ECO:0000313" key="3">
    <source>
        <dbReference type="Proteomes" id="UP000029629"/>
    </source>
</evidence>
<keyword evidence="3" id="KW-1185">Reference proteome</keyword>
<dbReference type="InterPro" id="IPR036182">
    <property type="entry name" value="PCuAC_sf"/>
</dbReference>
<comment type="caution">
    <text evidence="2">The sequence shown here is derived from an EMBL/GenBank/DDBJ whole genome shotgun (WGS) entry which is preliminary data.</text>
</comment>
<reference evidence="2 3" key="1">
    <citation type="submission" date="2014-07" db="EMBL/GenBank/DDBJ databases">
        <authorList>
            <person name="McCorrison J."/>
            <person name="Sanka R."/>
            <person name="Torralba M."/>
            <person name="Gillis M."/>
            <person name="Haft D.H."/>
            <person name="Methe B."/>
            <person name="Sutton G."/>
            <person name="Nelson K.E."/>
        </authorList>
    </citation>
    <scope>NUCLEOTIDE SEQUENCE [LARGE SCALE GENOMIC DNA]</scope>
    <source>
        <strain evidence="2 3">DNF00040</strain>
    </source>
</reference>
<evidence type="ECO:0000313" key="2">
    <source>
        <dbReference type="EMBL" id="KGF32602.1"/>
    </source>
</evidence>
<dbReference type="Proteomes" id="UP000029629">
    <property type="component" value="Unassembled WGS sequence"/>
</dbReference>
<dbReference type="eggNOG" id="COG2847">
    <property type="taxonomic scope" value="Bacteria"/>
</dbReference>
<feature type="signal peptide" evidence="1">
    <location>
        <begin position="1"/>
        <end position="23"/>
    </location>
</feature>
<dbReference type="Pfam" id="PF04314">
    <property type="entry name" value="PCuAC"/>
    <property type="match status" value="1"/>
</dbReference>
<organism evidence="2 3">
    <name type="scientific">Oligella urethralis DNF00040</name>
    <dbReference type="NCBI Taxonomy" id="1401065"/>
    <lineage>
        <taxon>Bacteria</taxon>
        <taxon>Pseudomonadati</taxon>
        <taxon>Pseudomonadota</taxon>
        <taxon>Betaproteobacteria</taxon>
        <taxon>Burkholderiales</taxon>
        <taxon>Alcaligenaceae</taxon>
        <taxon>Oligella</taxon>
    </lineage>
</organism>
<dbReference type="InterPro" id="IPR007410">
    <property type="entry name" value="LpqE-like"/>
</dbReference>
<accession>A0A096APP9</accession>
<dbReference type="EMBL" id="JRNI01000001">
    <property type="protein sequence ID" value="KGF32602.1"/>
    <property type="molecule type" value="Genomic_DNA"/>
</dbReference>
<keyword evidence="1" id="KW-0732">Signal</keyword>
<feature type="chain" id="PRO_5001924892" description="Copper chaperone PCu(A)C" evidence="1">
    <location>
        <begin position="24"/>
        <end position="179"/>
    </location>
</feature>
<name>A0A096APP9_9BURK</name>
<dbReference type="Gene3D" id="2.60.40.1890">
    <property type="entry name" value="PCu(A)C copper chaperone"/>
    <property type="match status" value="1"/>
</dbReference>
<evidence type="ECO:0000256" key="1">
    <source>
        <dbReference type="SAM" id="SignalP"/>
    </source>
</evidence>
<dbReference type="PANTHER" id="PTHR36302:SF1">
    <property type="entry name" value="COPPER CHAPERONE PCU(A)C"/>
    <property type="match status" value="1"/>
</dbReference>
<dbReference type="PANTHER" id="PTHR36302">
    <property type="entry name" value="BLR7088 PROTEIN"/>
    <property type="match status" value="1"/>
</dbReference>
<gene>
    <name evidence="2" type="ORF">HMPREF2130_00160</name>
</gene>
<dbReference type="AlphaFoldDB" id="A0A096APP9"/>
<sequence length="179" mass="19525">MLKVNKLKLSAAAVALLTFSACAVGHGDHDHDHGHDMHHGGHSKVEFTGKESTLDSVEFSRCWVRLVPERPSAAYFELKNTGSETITLIGARATNFHDVMLHQTVVKDGSSKMINLDKLALEPGQTAVFKPKDNHVMLTADSADVVKVGDKINLEFKFEGDKVATTECVVKPINAISFD</sequence>
<dbReference type="PROSITE" id="PS51257">
    <property type="entry name" value="PROKAR_LIPOPROTEIN"/>
    <property type="match status" value="1"/>
</dbReference>
<evidence type="ECO:0008006" key="4">
    <source>
        <dbReference type="Google" id="ProtNLM"/>
    </source>
</evidence>
<dbReference type="InterPro" id="IPR058248">
    <property type="entry name" value="Lxx211020-like"/>
</dbReference>